<proteinExistence type="predicted"/>
<comment type="caution">
    <text evidence="1">The sequence shown here is derived from an EMBL/GenBank/DDBJ whole genome shotgun (WGS) entry which is preliminary data.</text>
</comment>
<dbReference type="AlphaFoldDB" id="A0AAW2J146"/>
<gene>
    <name evidence="1" type="ORF">Scaly_2753100</name>
</gene>
<name>A0AAW2J146_9LAMI</name>
<organism evidence="1">
    <name type="scientific">Sesamum calycinum</name>
    <dbReference type="NCBI Taxonomy" id="2727403"/>
    <lineage>
        <taxon>Eukaryota</taxon>
        <taxon>Viridiplantae</taxon>
        <taxon>Streptophyta</taxon>
        <taxon>Embryophyta</taxon>
        <taxon>Tracheophyta</taxon>
        <taxon>Spermatophyta</taxon>
        <taxon>Magnoliopsida</taxon>
        <taxon>eudicotyledons</taxon>
        <taxon>Gunneridae</taxon>
        <taxon>Pentapetalae</taxon>
        <taxon>asterids</taxon>
        <taxon>lamiids</taxon>
        <taxon>Lamiales</taxon>
        <taxon>Pedaliaceae</taxon>
        <taxon>Sesamum</taxon>
    </lineage>
</organism>
<reference evidence="1" key="2">
    <citation type="journal article" date="2024" name="Plant">
        <title>Genomic evolution and insights into agronomic trait innovations of Sesamum species.</title>
        <authorList>
            <person name="Miao H."/>
            <person name="Wang L."/>
            <person name="Qu L."/>
            <person name="Liu H."/>
            <person name="Sun Y."/>
            <person name="Le M."/>
            <person name="Wang Q."/>
            <person name="Wei S."/>
            <person name="Zheng Y."/>
            <person name="Lin W."/>
            <person name="Duan Y."/>
            <person name="Cao H."/>
            <person name="Xiong S."/>
            <person name="Wang X."/>
            <person name="Wei L."/>
            <person name="Li C."/>
            <person name="Ma Q."/>
            <person name="Ju M."/>
            <person name="Zhao R."/>
            <person name="Li G."/>
            <person name="Mu C."/>
            <person name="Tian Q."/>
            <person name="Mei H."/>
            <person name="Zhang T."/>
            <person name="Gao T."/>
            <person name="Zhang H."/>
        </authorList>
    </citation>
    <scope>NUCLEOTIDE SEQUENCE</scope>
    <source>
        <strain evidence="1">KEN8</strain>
    </source>
</reference>
<reference evidence="1" key="1">
    <citation type="submission" date="2020-06" db="EMBL/GenBank/DDBJ databases">
        <authorList>
            <person name="Li T."/>
            <person name="Hu X."/>
            <person name="Zhang T."/>
            <person name="Song X."/>
            <person name="Zhang H."/>
            <person name="Dai N."/>
            <person name="Sheng W."/>
            <person name="Hou X."/>
            <person name="Wei L."/>
        </authorList>
    </citation>
    <scope>NUCLEOTIDE SEQUENCE</scope>
    <source>
        <strain evidence="1">KEN8</strain>
        <tissue evidence="1">Leaf</tissue>
    </source>
</reference>
<evidence type="ECO:0008006" key="2">
    <source>
        <dbReference type="Google" id="ProtNLM"/>
    </source>
</evidence>
<dbReference type="PANTHER" id="PTHR47074">
    <property type="entry name" value="BNAC02G40300D PROTEIN"/>
    <property type="match status" value="1"/>
</dbReference>
<dbReference type="InterPro" id="IPR052929">
    <property type="entry name" value="RNase_H-like_EbsB-rel"/>
</dbReference>
<protein>
    <recommendedName>
        <fullName evidence="2">RNase H type-1 domain-containing protein</fullName>
    </recommendedName>
</protein>
<evidence type="ECO:0000313" key="1">
    <source>
        <dbReference type="EMBL" id="KAL0287833.1"/>
    </source>
</evidence>
<sequence>MVENLEELLAKVLTLKMRQQQISNSADKTLMLQQQMLLSRGFAHRQWVLDQQNLDLHEEFITFWIVVLDLIWRNRNNILYGKPKMEPDAIARIAHTRTVEHSQAQVLKSLKASSVAFDKWLPPPEGWIKVNTDVAFSNGEGMAACVIRNHEGTLICAKSERIWAHDPTAAEVLALKSAFLF</sequence>
<accession>A0AAW2J146</accession>
<dbReference type="EMBL" id="JACGWM010001798">
    <property type="protein sequence ID" value="KAL0287833.1"/>
    <property type="molecule type" value="Genomic_DNA"/>
</dbReference>
<dbReference type="PANTHER" id="PTHR47074:SF11">
    <property type="entry name" value="REVERSE TRANSCRIPTASE-LIKE PROTEIN"/>
    <property type="match status" value="1"/>
</dbReference>